<dbReference type="InterPro" id="IPR008972">
    <property type="entry name" value="Cupredoxin"/>
</dbReference>
<evidence type="ECO:0000256" key="2">
    <source>
        <dbReference type="ARBA" id="ARBA00023002"/>
    </source>
</evidence>
<gene>
    <name evidence="6" type="ORF">JIG36_32745</name>
</gene>
<dbReference type="PANTHER" id="PTHR11709">
    <property type="entry name" value="MULTI-COPPER OXIDASE"/>
    <property type="match status" value="1"/>
</dbReference>
<evidence type="ECO:0000313" key="6">
    <source>
        <dbReference type="EMBL" id="MBM2620293.1"/>
    </source>
</evidence>
<feature type="compositionally biased region" description="Low complexity" evidence="3">
    <location>
        <begin position="378"/>
        <end position="402"/>
    </location>
</feature>
<dbReference type="Proteomes" id="UP000632138">
    <property type="component" value="Unassembled WGS sequence"/>
</dbReference>
<evidence type="ECO:0000259" key="4">
    <source>
        <dbReference type="Pfam" id="PF07731"/>
    </source>
</evidence>
<protein>
    <submittedName>
        <fullName evidence="6">Multicopper oxidase domain-containing protein</fullName>
    </submittedName>
</protein>
<dbReference type="Pfam" id="PF07731">
    <property type="entry name" value="Cu-oxidase_2"/>
    <property type="match status" value="1"/>
</dbReference>
<feature type="region of interest" description="Disordered" evidence="3">
    <location>
        <begin position="378"/>
        <end position="410"/>
    </location>
</feature>
<evidence type="ECO:0000256" key="3">
    <source>
        <dbReference type="SAM" id="MobiDB-lite"/>
    </source>
</evidence>
<dbReference type="EMBL" id="JAENHP010000014">
    <property type="protein sequence ID" value="MBM2620293.1"/>
    <property type="molecule type" value="Genomic_DNA"/>
</dbReference>
<dbReference type="InterPro" id="IPR011706">
    <property type="entry name" value="Cu-oxidase_C"/>
</dbReference>
<proteinExistence type="predicted"/>
<dbReference type="InterPro" id="IPR045087">
    <property type="entry name" value="Cu-oxidase_fam"/>
</dbReference>
<keyword evidence="7" id="KW-1185">Reference proteome</keyword>
<dbReference type="InterPro" id="IPR002355">
    <property type="entry name" value="Cu_oxidase_Cu_BS"/>
</dbReference>
<feature type="domain" description="Plastocyanin-like" evidence="5">
    <location>
        <begin position="109"/>
        <end position="218"/>
    </location>
</feature>
<sequence>MPDAALSSAGAVSAGGAFAGSLDSAGGGEPVIGRRGAVESGGGAEQVRRRSLLAAAGVLGLTGGAVTVATTTSSGPAKAAEGVTKKITMYAVALPGNQFGYGLTPETATIPGPVLEMYEGDTLEITLVNTTNQRLSIHPHGVDYSTDSDGAPFNNSFNAPGETRKYVWRSHEMTATSGRRFTPGSAGYWHYHDHAMGTDHGTAGLIKGLYGALIVRRRGDILPDKQFTVVFNDMQINNKVAPNTPMFEANLGQRVEWIAIGHGNFFHTFHVHAHRWADNRTGYLEGPSDPSPVVDNKDLNPGNSFGFQVVAGEAVGPGAWMYHCHVQSHSDTGMAGIFLVRNADGTMPPGAQEAIDRFNGHQHAAAAAAKAGAQSQANAGAAQSQATAGAAQSPTTAGTAQTHVHGGTGQ</sequence>
<dbReference type="Pfam" id="PF07732">
    <property type="entry name" value="Cu-oxidase_3"/>
    <property type="match status" value="1"/>
</dbReference>
<comment type="caution">
    <text evidence="6">The sequence shown here is derived from an EMBL/GenBank/DDBJ whole genome shotgun (WGS) entry which is preliminary data.</text>
</comment>
<organism evidence="6 7">
    <name type="scientific">Paractinoplanes ovalisporus</name>
    <dbReference type="NCBI Taxonomy" id="2810368"/>
    <lineage>
        <taxon>Bacteria</taxon>
        <taxon>Bacillati</taxon>
        <taxon>Actinomycetota</taxon>
        <taxon>Actinomycetes</taxon>
        <taxon>Micromonosporales</taxon>
        <taxon>Micromonosporaceae</taxon>
        <taxon>Paractinoplanes</taxon>
    </lineage>
</organism>
<name>A0ABS2AKB4_9ACTN</name>
<dbReference type="PROSITE" id="PS00080">
    <property type="entry name" value="MULTICOPPER_OXIDASE2"/>
    <property type="match status" value="1"/>
</dbReference>
<reference evidence="6 7" key="1">
    <citation type="submission" date="2021-01" db="EMBL/GenBank/DDBJ databases">
        <title>Actinoplanes sp. nov. LDG1-06 isolated from lichen.</title>
        <authorList>
            <person name="Saeng-In P."/>
            <person name="Phongsopitanun W."/>
            <person name="Kanchanasin P."/>
            <person name="Yuki M."/>
            <person name="Kudo T."/>
            <person name="Ohkuma M."/>
            <person name="Tanasupawat S."/>
        </authorList>
    </citation>
    <scope>NUCLEOTIDE SEQUENCE [LARGE SCALE GENOMIC DNA]</scope>
    <source>
        <strain evidence="6 7">LDG1-06</strain>
    </source>
</reference>
<feature type="domain" description="Plastocyanin-like" evidence="4">
    <location>
        <begin position="233"/>
        <end position="343"/>
    </location>
</feature>
<evidence type="ECO:0000313" key="7">
    <source>
        <dbReference type="Proteomes" id="UP000632138"/>
    </source>
</evidence>
<keyword evidence="1" id="KW-0479">Metal-binding</keyword>
<dbReference type="InterPro" id="IPR011707">
    <property type="entry name" value="Cu-oxidase-like_N"/>
</dbReference>
<dbReference type="SUPFAM" id="SSF49503">
    <property type="entry name" value="Cupredoxins"/>
    <property type="match status" value="2"/>
</dbReference>
<accession>A0ABS2AKB4</accession>
<evidence type="ECO:0000256" key="1">
    <source>
        <dbReference type="ARBA" id="ARBA00022723"/>
    </source>
</evidence>
<dbReference type="Gene3D" id="2.60.40.420">
    <property type="entry name" value="Cupredoxins - blue copper proteins"/>
    <property type="match status" value="2"/>
</dbReference>
<evidence type="ECO:0000259" key="5">
    <source>
        <dbReference type="Pfam" id="PF07732"/>
    </source>
</evidence>
<keyword evidence="2" id="KW-0560">Oxidoreductase</keyword>